<comment type="caution">
    <text evidence="1">The sequence shown here is derived from an EMBL/GenBank/DDBJ whole genome shotgun (WGS) entry which is preliminary data.</text>
</comment>
<name>A0ACB6ZK25_THEGA</name>
<evidence type="ECO:0000313" key="2">
    <source>
        <dbReference type="Proteomes" id="UP000886501"/>
    </source>
</evidence>
<reference evidence="1" key="2">
    <citation type="journal article" date="2020" name="Nat. Commun.">
        <title>Large-scale genome sequencing of mycorrhizal fungi provides insights into the early evolution of symbiotic traits.</title>
        <authorList>
            <person name="Miyauchi S."/>
            <person name="Kiss E."/>
            <person name="Kuo A."/>
            <person name="Drula E."/>
            <person name="Kohler A."/>
            <person name="Sanchez-Garcia M."/>
            <person name="Morin E."/>
            <person name="Andreopoulos B."/>
            <person name="Barry K.W."/>
            <person name="Bonito G."/>
            <person name="Buee M."/>
            <person name="Carver A."/>
            <person name="Chen C."/>
            <person name="Cichocki N."/>
            <person name="Clum A."/>
            <person name="Culley D."/>
            <person name="Crous P.W."/>
            <person name="Fauchery L."/>
            <person name="Girlanda M."/>
            <person name="Hayes R.D."/>
            <person name="Keri Z."/>
            <person name="LaButti K."/>
            <person name="Lipzen A."/>
            <person name="Lombard V."/>
            <person name="Magnuson J."/>
            <person name="Maillard F."/>
            <person name="Murat C."/>
            <person name="Nolan M."/>
            <person name="Ohm R.A."/>
            <person name="Pangilinan J."/>
            <person name="Pereira M.F."/>
            <person name="Perotto S."/>
            <person name="Peter M."/>
            <person name="Pfister S."/>
            <person name="Riley R."/>
            <person name="Sitrit Y."/>
            <person name="Stielow J.B."/>
            <person name="Szollosi G."/>
            <person name="Zifcakova L."/>
            <person name="Stursova M."/>
            <person name="Spatafora J.W."/>
            <person name="Tedersoo L."/>
            <person name="Vaario L.M."/>
            <person name="Yamada A."/>
            <person name="Yan M."/>
            <person name="Wang P."/>
            <person name="Xu J."/>
            <person name="Bruns T."/>
            <person name="Baldrian P."/>
            <person name="Vilgalys R."/>
            <person name="Dunand C."/>
            <person name="Henrissat B."/>
            <person name="Grigoriev I.V."/>
            <person name="Hibbett D."/>
            <person name="Nagy L.G."/>
            <person name="Martin F.M."/>
        </authorList>
    </citation>
    <scope>NUCLEOTIDE SEQUENCE</scope>
    <source>
        <strain evidence="1">P2</strain>
    </source>
</reference>
<keyword evidence="2" id="KW-1185">Reference proteome</keyword>
<accession>A0ACB6ZK25</accession>
<evidence type="ECO:0000313" key="1">
    <source>
        <dbReference type="EMBL" id="KAF9649803.1"/>
    </source>
</evidence>
<dbReference type="Proteomes" id="UP000886501">
    <property type="component" value="Unassembled WGS sequence"/>
</dbReference>
<dbReference type="EMBL" id="MU117993">
    <property type="protein sequence ID" value="KAF9649803.1"/>
    <property type="molecule type" value="Genomic_DNA"/>
</dbReference>
<gene>
    <name evidence="1" type="ORF">BDM02DRAFT_3128155</name>
</gene>
<protein>
    <submittedName>
        <fullName evidence="1">PROCN-domain-containing protein</fullName>
    </submittedName>
</protein>
<organism evidence="1 2">
    <name type="scientific">Thelephora ganbajun</name>
    <name type="common">Ganba fungus</name>
    <dbReference type="NCBI Taxonomy" id="370292"/>
    <lineage>
        <taxon>Eukaryota</taxon>
        <taxon>Fungi</taxon>
        <taxon>Dikarya</taxon>
        <taxon>Basidiomycota</taxon>
        <taxon>Agaricomycotina</taxon>
        <taxon>Agaricomycetes</taxon>
        <taxon>Thelephorales</taxon>
        <taxon>Thelephoraceae</taxon>
        <taxon>Thelephora</taxon>
    </lineage>
</organism>
<reference evidence="1" key="1">
    <citation type="submission" date="2019-10" db="EMBL/GenBank/DDBJ databases">
        <authorList>
            <consortium name="DOE Joint Genome Institute"/>
            <person name="Kuo A."/>
            <person name="Miyauchi S."/>
            <person name="Kiss E."/>
            <person name="Drula E."/>
            <person name="Kohler A."/>
            <person name="Sanchez-Garcia M."/>
            <person name="Andreopoulos B."/>
            <person name="Barry K.W."/>
            <person name="Bonito G."/>
            <person name="Buee M."/>
            <person name="Carver A."/>
            <person name="Chen C."/>
            <person name="Cichocki N."/>
            <person name="Clum A."/>
            <person name="Culley D."/>
            <person name="Crous P.W."/>
            <person name="Fauchery L."/>
            <person name="Girlanda M."/>
            <person name="Hayes R."/>
            <person name="Keri Z."/>
            <person name="Labutti K."/>
            <person name="Lipzen A."/>
            <person name="Lombard V."/>
            <person name="Magnuson J."/>
            <person name="Maillard F."/>
            <person name="Morin E."/>
            <person name="Murat C."/>
            <person name="Nolan M."/>
            <person name="Ohm R."/>
            <person name="Pangilinan J."/>
            <person name="Pereira M."/>
            <person name="Perotto S."/>
            <person name="Peter M."/>
            <person name="Riley R."/>
            <person name="Sitrit Y."/>
            <person name="Stielow B."/>
            <person name="Szollosi G."/>
            <person name="Zifcakova L."/>
            <person name="Stursova M."/>
            <person name="Spatafora J.W."/>
            <person name="Tedersoo L."/>
            <person name="Vaario L.-M."/>
            <person name="Yamada A."/>
            <person name="Yan M."/>
            <person name="Wang P."/>
            <person name="Xu J."/>
            <person name="Bruns T."/>
            <person name="Baldrian P."/>
            <person name="Vilgalys R."/>
            <person name="Henrissat B."/>
            <person name="Grigoriev I.V."/>
            <person name="Hibbett D."/>
            <person name="Nagy L.G."/>
            <person name="Martin F.M."/>
        </authorList>
    </citation>
    <scope>NUCLEOTIDE SEQUENCE</scope>
    <source>
        <strain evidence="1">P2</strain>
    </source>
</reference>
<sequence>MEQILDYRVHGLIVGGEIQRALAEGGIVMLTKRIQVPSKRVAQEPRNLGEHFLRAESNGHFQRETDVRGGSRFMDSPGSIYRASHQSGGGSNSINTNRDPPVRVVEGTREARDLVNMAQGLLGERILSRVSTDEDYKNQPASIFPQGGQNTRTDTSEGGEWDKTGERVLLTSCLTEVEARKATMRKNPFRQLKATKFSWTANFNWVENNVDHRHFDYNELKLVKYDPTTKERKRSRFGKAFRLCRREILRLAKLVVDAHVQYRLGNVDAFQPADAIQYTPAHIGALTRMIRYECKHFNVGSRVVVFRPTIGGSGIVLLLERLLGNLLARQFEGHNSKGVTKTATNQRVEPHCDLEPRAAVTHDILDDTGIKQINKARNILQHLSEAWRWWKANISWKVPPFKETGIKSFDTYDKLILCHDIEVVENVMGAYLDPYFEADKRSLLPSWIKSAGTETPRPLVYKRCQGPTTWAAFGRHLRGMCRPDGNPAVKGVREDRSHPLATSLPTEPGPQHGRLHHNEEHGFDLQGYGSHERLRPHRRVAVLRLVFQHYGLAMDPLVLDLRRASETAGPPRMPNNFVQYRDSATEVPHPEVSQRQPTSTPRTIHPQDQVDSDPPCSSVAKKRVKSFWASLHIQSSTLQWRRVFDQKSELLQIETAGGNNPPSTFPMIQPATSTGSISNFVGEASTILDYIPNSMSIYPSPTDVMIGMDLAYDLRSAYGNRTSWMKPLIQQARPRS</sequence>
<proteinExistence type="predicted"/>